<evidence type="ECO:0000256" key="5">
    <source>
        <dbReference type="ARBA" id="ARBA00022839"/>
    </source>
</evidence>
<dbReference type="EMBL" id="CACRUT010000015">
    <property type="protein sequence ID" value="VYU37718.1"/>
    <property type="molecule type" value="Genomic_DNA"/>
</dbReference>
<proteinExistence type="inferred from homology"/>
<dbReference type="GO" id="GO:0005737">
    <property type="term" value="C:cytoplasm"/>
    <property type="evidence" value="ECO:0007669"/>
    <property type="project" value="UniProtKB-SubCell"/>
</dbReference>
<dbReference type="GeneID" id="93556722"/>
<dbReference type="SUPFAM" id="SSF116842">
    <property type="entry name" value="XseB-like"/>
    <property type="match status" value="1"/>
</dbReference>
<keyword evidence="3 6" id="KW-0540">Nuclease</keyword>
<comment type="function">
    <text evidence="6">Bidirectionally degrades single-stranded DNA into large acid-insoluble oligonucleotides, which are then degraded further into small acid-soluble oligonucleotides.</text>
</comment>
<dbReference type="GO" id="GO:0008855">
    <property type="term" value="F:exodeoxyribonuclease VII activity"/>
    <property type="evidence" value="ECO:0007669"/>
    <property type="project" value="UniProtKB-UniRule"/>
</dbReference>
<accession>A0A6N3ED94</accession>
<evidence type="ECO:0000313" key="7">
    <source>
        <dbReference type="EMBL" id="VYU37718.1"/>
    </source>
</evidence>
<dbReference type="GO" id="GO:0006308">
    <property type="term" value="P:DNA catabolic process"/>
    <property type="evidence" value="ECO:0007669"/>
    <property type="project" value="UniProtKB-UniRule"/>
</dbReference>
<comment type="similarity">
    <text evidence="1 6">Belongs to the XseB family.</text>
</comment>
<gene>
    <name evidence="6" type="primary">xseB</name>
    <name evidence="7" type="ORF">PCLFYP37_02679</name>
</gene>
<evidence type="ECO:0000256" key="4">
    <source>
        <dbReference type="ARBA" id="ARBA00022801"/>
    </source>
</evidence>
<name>A0A6N3ED94_9BACT</name>
<dbReference type="Gene3D" id="1.10.287.1040">
    <property type="entry name" value="Exonuclease VII, small subunit"/>
    <property type="match status" value="1"/>
</dbReference>
<dbReference type="EC" id="3.1.11.6" evidence="6"/>
<evidence type="ECO:0000256" key="3">
    <source>
        <dbReference type="ARBA" id="ARBA00022722"/>
    </source>
</evidence>
<evidence type="ECO:0000256" key="2">
    <source>
        <dbReference type="ARBA" id="ARBA00022490"/>
    </source>
</evidence>
<keyword evidence="5 6" id="KW-0269">Exonuclease</keyword>
<protein>
    <recommendedName>
        <fullName evidence="6">Exodeoxyribonuclease 7 small subunit</fullName>
        <ecNumber evidence="6">3.1.11.6</ecNumber>
    </recommendedName>
    <alternativeName>
        <fullName evidence="6">Exodeoxyribonuclease VII small subunit</fullName>
        <shortName evidence="6">Exonuclease VII small subunit</shortName>
    </alternativeName>
</protein>
<dbReference type="Pfam" id="PF02609">
    <property type="entry name" value="Exonuc_VII_S"/>
    <property type="match status" value="1"/>
</dbReference>
<comment type="subcellular location">
    <subcellularLocation>
        <location evidence="6">Cytoplasm</location>
    </subcellularLocation>
</comment>
<reference evidence="7" key="1">
    <citation type="submission" date="2019-11" db="EMBL/GenBank/DDBJ databases">
        <authorList>
            <person name="Feng L."/>
        </authorList>
    </citation>
    <scope>NUCLEOTIDE SEQUENCE</scope>
    <source>
        <strain evidence="7">PclaraLFYP37</strain>
    </source>
</reference>
<evidence type="ECO:0000256" key="1">
    <source>
        <dbReference type="ARBA" id="ARBA00009998"/>
    </source>
</evidence>
<dbReference type="GO" id="GO:0009318">
    <property type="term" value="C:exodeoxyribonuclease VII complex"/>
    <property type="evidence" value="ECO:0007669"/>
    <property type="project" value="UniProtKB-UniRule"/>
</dbReference>
<organism evidence="7">
    <name type="scientific">Paraprevotella clara</name>
    <dbReference type="NCBI Taxonomy" id="454154"/>
    <lineage>
        <taxon>Bacteria</taxon>
        <taxon>Pseudomonadati</taxon>
        <taxon>Bacteroidota</taxon>
        <taxon>Bacteroidia</taxon>
        <taxon>Bacteroidales</taxon>
        <taxon>Prevotellaceae</taxon>
        <taxon>Paraprevotella</taxon>
    </lineage>
</organism>
<dbReference type="AlphaFoldDB" id="A0A6N3ED94"/>
<dbReference type="HAMAP" id="MF_00337">
    <property type="entry name" value="Exonuc_7_S"/>
    <property type="match status" value="1"/>
</dbReference>
<sequence length="68" mass="7887">MKKENLSYEEAMARLEELVRRIEANETGIDRLAGELKEAQRLVAFCREKLYATDEEIKKILESGEKEA</sequence>
<comment type="catalytic activity">
    <reaction evidence="6">
        <text>Exonucleolytic cleavage in either 5'- to 3'- or 3'- to 5'-direction to yield nucleoside 5'-phosphates.</text>
        <dbReference type="EC" id="3.1.11.6"/>
    </reaction>
</comment>
<comment type="subunit">
    <text evidence="6">Heterooligomer composed of large and small subunits.</text>
</comment>
<evidence type="ECO:0000256" key="6">
    <source>
        <dbReference type="HAMAP-Rule" id="MF_00337"/>
    </source>
</evidence>
<dbReference type="NCBIfam" id="TIGR01280">
    <property type="entry name" value="xseB"/>
    <property type="match status" value="1"/>
</dbReference>
<dbReference type="InterPro" id="IPR037004">
    <property type="entry name" value="Exonuc_VII_ssu_sf"/>
</dbReference>
<dbReference type="InterPro" id="IPR003761">
    <property type="entry name" value="Exonuc_VII_S"/>
</dbReference>
<keyword evidence="4 6" id="KW-0378">Hydrolase</keyword>
<keyword evidence="2 6" id="KW-0963">Cytoplasm</keyword>
<dbReference type="RefSeq" id="WP_008618565.1">
    <property type="nucleotide sequence ID" value="NZ_AP025941.1"/>
</dbReference>